<evidence type="ECO:0000313" key="1">
    <source>
        <dbReference type="EMBL" id="WAJ29378.1"/>
    </source>
</evidence>
<protein>
    <submittedName>
        <fullName evidence="1">YbhN family protein</fullName>
    </submittedName>
</protein>
<accession>A0ACD4NR72</accession>
<sequence length="328" mass="35343">MPDQKPDPSSGLSKYVWPVVGLAAVTFSAWLLYGELRSMSAADLWSSIQAISLKDWVLAILATLVAYAALAGYDHIALLHLRRRVDWRFVTLCSFTTYALSHNIGASVLSGSVVRYRAYSSRGLTGPEIGVLIGLCSFTFALGVVLLTGLVLIVEPELMDRMGDFLPLKASTLLGAVLVGAVVLYAAGSFLRLRTLEIGRLKLEYPRPGVVARQLLIGPLELVSAAAILYFALPEAGNPGFLIVLGVFLVSFSAALLSHAPGGLGVIELVMVVGLPEMAPEDVIAALLLFRLLYLIIPFVCALVVVVAFERSRLVQRRQQSPRPVARS</sequence>
<name>A0ACD4NR72_9HYPH</name>
<evidence type="ECO:0000313" key="2">
    <source>
        <dbReference type="Proteomes" id="UP001163223"/>
    </source>
</evidence>
<proteinExistence type="predicted"/>
<organism evidence="1 2">
    <name type="scientific">Antarcticirhabdus aurantiaca</name>
    <dbReference type="NCBI Taxonomy" id="2606717"/>
    <lineage>
        <taxon>Bacteria</taxon>
        <taxon>Pseudomonadati</taxon>
        <taxon>Pseudomonadota</taxon>
        <taxon>Alphaproteobacteria</taxon>
        <taxon>Hyphomicrobiales</taxon>
        <taxon>Aurantimonadaceae</taxon>
        <taxon>Antarcticirhabdus</taxon>
    </lineage>
</organism>
<dbReference type="Proteomes" id="UP001163223">
    <property type="component" value="Chromosome"/>
</dbReference>
<gene>
    <name evidence="1" type="ORF">OXU80_03840</name>
</gene>
<keyword evidence="2" id="KW-1185">Reference proteome</keyword>
<reference evidence="1" key="1">
    <citation type="submission" date="2022-11" db="EMBL/GenBank/DDBJ databases">
        <title>beta-Carotene-producing bacterium, Jeongeuplla avenae sp. nov., alleviates the salt stress of Arabidopsis seedlings.</title>
        <authorList>
            <person name="Jiang L."/>
            <person name="Lee J."/>
        </authorList>
    </citation>
    <scope>NUCLEOTIDE SEQUENCE</scope>
    <source>
        <strain evidence="1">DY_R2A_6</strain>
    </source>
</reference>
<dbReference type="EMBL" id="CP113520">
    <property type="protein sequence ID" value="WAJ29378.1"/>
    <property type="molecule type" value="Genomic_DNA"/>
</dbReference>